<evidence type="ECO:0000256" key="6">
    <source>
        <dbReference type="ARBA" id="ARBA00023136"/>
    </source>
</evidence>
<organism evidence="11 12">
    <name type="scientific">Xanthomonas theicola</name>
    <dbReference type="NCBI Taxonomy" id="56464"/>
    <lineage>
        <taxon>Bacteria</taxon>
        <taxon>Pseudomonadati</taxon>
        <taxon>Pseudomonadota</taxon>
        <taxon>Gammaproteobacteria</taxon>
        <taxon>Lysobacterales</taxon>
        <taxon>Lysobacteraceae</taxon>
        <taxon>Xanthomonas</taxon>
    </lineage>
</organism>
<dbReference type="EMBL" id="MIGX01000132">
    <property type="protein sequence ID" value="PPT82077.1"/>
    <property type="molecule type" value="Genomic_DNA"/>
</dbReference>
<dbReference type="GO" id="GO:0005886">
    <property type="term" value="C:plasma membrane"/>
    <property type="evidence" value="ECO:0007669"/>
    <property type="project" value="UniProtKB-SubCell"/>
</dbReference>
<keyword evidence="11" id="KW-0282">Flagellum</keyword>
<sequence>MPEAKATVVIRRVKKVQGGGHHGGAWKVAYADFVTAMMAFFLVLWLVAATTKEQRAAISEYFRNPSPLQGKSPAPSPGMAGPGGASTSMIKLGGAADPQRGDNKDPFGSRSMKGDVQSKTAEREKEKQRLETLMQELKQAIDKSQALEPFKDQLLLDLTPDGLRIQIVDKENRPMFDIGSAVLKPYTRNILHELSGFINEAPNHISITGHTDLTPYGSKNGYSNWELSADRANAARRELVVGGMGEEKVSRVVGLSSSVLFDKQNPDNPINRRISIVVMTKDAEDAALTSSGHAVALGAPQADADTKVPYLGVAAAATPAPAPAAIPVAKAAAPAANAATPAAVPIVAPRTTAPEAAADAAREAIRAANGAGAVGRPDRFACRVG</sequence>
<keyword evidence="5 9" id="KW-1133">Transmembrane helix</keyword>
<dbReference type="InterPro" id="IPR036737">
    <property type="entry name" value="OmpA-like_sf"/>
</dbReference>
<keyword evidence="6 7" id="KW-0472">Membrane</keyword>
<dbReference type="Gene3D" id="3.30.1330.60">
    <property type="entry name" value="OmpA-like domain"/>
    <property type="match status" value="1"/>
</dbReference>
<dbReference type="OrthoDB" id="9809186at2"/>
<dbReference type="AlphaFoldDB" id="A0A2S6ZBH8"/>
<dbReference type="Proteomes" id="UP000239898">
    <property type="component" value="Unassembled WGS sequence"/>
</dbReference>
<evidence type="ECO:0000256" key="1">
    <source>
        <dbReference type="ARBA" id="ARBA00004162"/>
    </source>
</evidence>
<feature type="transmembrane region" description="Helical" evidence="9">
    <location>
        <begin position="28"/>
        <end position="48"/>
    </location>
</feature>
<accession>A0A2S6ZBH8</accession>
<dbReference type="SUPFAM" id="SSF103088">
    <property type="entry name" value="OmpA-like"/>
    <property type="match status" value="1"/>
</dbReference>
<dbReference type="NCBIfam" id="NF006548">
    <property type="entry name" value="PRK09041.1"/>
    <property type="match status" value="1"/>
</dbReference>
<keyword evidence="11" id="KW-0969">Cilium</keyword>
<dbReference type="PANTHER" id="PTHR30329">
    <property type="entry name" value="STATOR ELEMENT OF FLAGELLAR MOTOR COMPLEX"/>
    <property type="match status" value="1"/>
</dbReference>
<evidence type="ECO:0000256" key="2">
    <source>
        <dbReference type="ARBA" id="ARBA00008914"/>
    </source>
</evidence>
<dbReference type="Pfam" id="PF00691">
    <property type="entry name" value="OmpA"/>
    <property type="match status" value="1"/>
</dbReference>
<comment type="similarity">
    <text evidence="2">Belongs to the MotB family.</text>
</comment>
<evidence type="ECO:0000256" key="4">
    <source>
        <dbReference type="ARBA" id="ARBA00022692"/>
    </source>
</evidence>
<keyword evidence="12" id="KW-1185">Reference proteome</keyword>
<feature type="region of interest" description="Disordered" evidence="8">
    <location>
        <begin position="63"/>
        <end position="127"/>
    </location>
</feature>
<keyword evidence="11" id="KW-0966">Cell projection</keyword>
<feature type="domain" description="OmpA-like" evidence="10">
    <location>
        <begin position="163"/>
        <end position="282"/>
    </location>
</feature>
<dbReference type="CDD" id="cd07185">
    <property type="entry name" value="OmpA_C-like"/>
    <property type="match status" value="1"/>
</dbReference>
<dbReference type="InterPro" id="IPR050330">
    <property type="entry name" value="Bact_OuterMem_StrucFunc"/>
</dbReference>
<proteinExistence type="inferred from homology"/>
<evidence type="ECO:0000259" key="10">
    <source>
        <dbReference type="PROSITE" id="PS51123"/>
    </source>
</evidence>
<evidence type="ECO:0000256" key="3">
    <source>
        <dbReference type="ARBA" id="ARBA00022475"/>
    </source>
</evidence>
<evidence type="ECO:0000256" key="7">
    <source>
        <dbReference type="PROSITE-ProRule" id="PRU00473"/>
    </source>
</evidence>
<evidence type="ECO:0000256" key="9">
    <source>
        <dbReference type="SAM" id="Phobius"/>
    </source>
</evidence>
<evidence type="ECO:0000256" key="5">
    <source>
        <dbReference type="ARBA" id="ARBA00022989"/>
    </source>
</evidence>
<dbReference type="PANTHER" id="PTHR30329:SF21">
    <property type="entry name" value="LIPOPROTEIN YIAD-RELATED"/>
    <property type="match status" value="1"/>
</dbReference>
<feature type="non-terminal residue" evidence="11">
    <location>
        <position position="385"/>
    </location>
</feature>
<gene>
    <name evidence="11" type="ORF">XthCFBP4691_17685</name>
</gene>
<keyword evidence="4 9" id="KW-0812">Transmembrane</keyword>
<protein>
    <submittedName>
        <fullName evidence="11">Flagellar motor protein MotB</fullName>
    </submittedName>
</protein>
<dbReference type="RefSeq" id="WP_128421606.1">
    <property type="nucleotide sequence ID" value="NZ_MIGX01000132.1"/>
</dbReference>
<dbReference type="InterPro" id="IPR025713">
    <property type="entry name" value="MotB-like_N_dom"/>
</dbReference>
<reference evidence="11 12" key="1">
    <citation type="submission" date="2016-08" db="EMBL/GenBank/DDBJ databases">
        <title>Evolution of the type three secretion system and type three effector repertoires in Xanthomonas.</title>
        <authorList>
            <person name="Merda D."/>
            <person name="Briand M."/>
            <person name="Bosis E."/>
            <person name="Rousseau C."/>
            <person name="Portier P."/>
            <person name="Jacques M.-A."/>
            <person name="Fischer-Le Saux M."/>
        </authorList>
    </citation>
    <scope>NUCLEOTIDE SEQUENCE [LARGE SCALE GENOMIC DNA]</scope>
    <source>
        <strain evidence="11 12">CFBP 4691</strain>
    </source>
</reference>
<name>A0A2S6ZBH8_9XANT</name>
<evidence type="ECO:0000256" key="8">
    <source>
        <dbReference type="SAM" id="MobiDB-lite"/>
    </source>
</evidence>
<dbReference type="Pfam" id="PF13677">
    <property type="entry name" value="MotB_plug"/>
    <property type="match status" value="1"/>
</dbReference>
<keyword evidence="3" id="KW-1003">Cell membrane</keyword>
<comment type="caution">
    <text evidence="11">The sequence shown here is derived from an EMBL/GenBank/DDBJ whole genome shotgun (WGS) entry which is preliminary data.</text>
</comment>
<comment type="subcellular location">
    <subcellularLocation>
        <location evidence="1">Cell membrane</location>
        <topology evidence="1">Single-pass membrane protein</topology>
    </subcellularLocation>
</comment>
<dbReference type="InterPro" id="IPR006665">
    <property type="entry name" value="OmpA-like"/>
</dbReference>
<dbReference type="PROSITE" id="PS51123">
    <property type="entry name" value="OMPA_2"/>
    <property type="match status" value="1"/>
</dbReference>
<evidence type="ECO:0000313" key="12">
    <source>
        <dbReference type="Proteomes" id="UP000239898"/>
    </source>
</evidence>
<evidence type="ECO:0000313" key="11">
    <source>
        <dbReference type="EMBL" id="PPT82077.1"/>
    </source>
</evidence>